<dbReference type="AlphaFoldDB" id="A0A1L7XNH3"/>
<gene>
    <name evidence="2" type="ORF">PAC_16496</name>
</gene>
<evidence type="ECO:0000313" key="2">
    <source>
        <dbReference type="EMBL" id="CZR66595.1"/>
    </source>
</evidence>
<sequence>MAAAQFDHNDLKRWHGNLKVKYEPNQESIEPKWRSYDESQRIRAVETCFAKGRMLKTIGDTSLGKPSKLLPEWNIQDLAKSGPKPLLDILRYRAMNCLHEQYVAGSNGSLGDAEVIRNRVHANELVTNPYEEGLMMFHPQGKYGEVFAVPAVLPAEQKSTIDQAKEIGYLVPTALGLLIMERQVSAIQILSILIDVIMDDGSTAQTSKKRSKSKKSTTAAFSTLSLGANPAQDEKLSEIELLAITLDRKADLEDTLELCLSEPEVFTYLARMWHNSRPILVPDEVGRVVMSTEDKLIGASVLEMVVNLLQGAAYWSYMCKVLQLYVDNAKDSGYRKTLRQELANTAHFEYSRTQRHLKRHVQVGMGNKRFERKLTAMEFGLPKVSMNRAPDDVLRDNAQLSYLLRLCQVEIGSLKAIHWIKQVETLHETYPSEHKAMLEPTRTNPQKGQVFEKDFQNLAIELDGHKSKLNLLQYTSPISKLLQPGVTEAALKALDLFVVDKSGAKLGHLYEDLVEDSIASIVHFYQQQKSKLQQAAKDFVPIPTADPRSPKSVVQQRREKEKSRPAHSSAFDIARPPTPPTTPAAPRQVFNVTADTYEVFSAIFKKGKSQGTGSVDITDFVAAMTELGFRVENPHGSIFTYYPTNTLAGIVDRPVTIHRPYPENEIEGHRLLYYRQRLKRACGWDLDSFDQI</sequence>
<proteinExistence type="predicted"/>
<feature type="region of interest" description="Disordered" evidence="1">
    <location>
        <begin position="541"/>
        <end position="586"/>
    </location>
</feature>
<dbReference type="STRING" id="576137.A0A1L7XNH3"/>
<name>A0A1L7XNH3_9HELO</name>
<organism evidence="2 3">
    <name type="scientific">Phialocephala subalpina</name>
    <dbReference type="NCBI Taxonomy" id="576137"/>
    <lineage>
        <taxon>Eukaryota</taxon>
        <taxon>Fungi</taxon>
        <taxon>Dikarya</taxon>
        <taxon>Ascomycota</taxon>
        <taxon>Pezizomycotina</taxon>
        <taxon>Leotiomycetes</taxon>
        <taxon>Helotiales</taxon>
        <taxon>Mollisiaceae</taxon>
        <taxon>Phialocephala</taxon>
        <taxon>Phialocephala fortinii species complex</taxon>
    </lineage>
</organism>
<dbReference type="PANTHER" id="PTHR40788:SF1">
    <property type="entry name" value="IPA PROTEIN"/>
    <property type="match status" value="1"/>
</dbReference>
<keyword evidence="3" id="KW-1185">Reference proteome</keyword>
<dbReference type="OrthoDB" id="2922289at2759"/>
<evidence type="ECO:0000313" key="3">
    <source>
        <dbReference type="Proteomes" id="UP000184330"/>
    </source>
</evidence>
<accession>A0A1L7XNH3</accession>
<protein>
    <submittedName>
        <fullName evidence="2">Uncharacterized protein</fullName>
    </submittedName>
</protein>
<evidence type="ECO:0000256" key="1">
    <source>
        <dbReference type="SAM" id="MobiDB-lite"/>
    </source>
</evidence>
<dbReference type="Proteomes" id="UP000184330">
    <property type="component" value="Unassembled WGS sequence"/>
</dbReference>
<dbReference type="EMBL" id="FJOG01000038">
    <property type="protein sequence ID" value="CZR66595.1"/>
    <property type="molecule type" value="Genomic_DNA"/>
</dbReference>
<dbReference type="PANTHER" id="PTHR40788">
    <property type="entry name" value="CLR5 DOMAIN-CONTAINING PROTEIN-RELATED"/>
    <property type="match status" value="1"/>
</dbReference>
<reference evidence="2 3" key="1">
    <citation type="submission" date="2016-03" db="EMBL/GenBank/DDBJ databases">
        <authorList>
            <person name="Ploux O."/>
        </authorList>
    </citation>
    <scope>NUCLEOTIDE SEQUENCE [LARGE SCALE GENOMIC DNA]</scope>
    <source>
        <strain evidence="2 3">UAMH 11012</strain>
    </source>
</reference>